<dbReference type="SUPFAM" id="SSF117916">
    <property type="entry name" value="Fe-S cluster assembly (FSCA) domain-like"/>
    <property type="match status" value="1"/>
</dbReference>
<evidence type="ECO:0000313" key="3">
    <source>
        <dbReference type="Proteomes" id="UP000010809"/>
    </source>
</evidence>
<dbReference type="InterPro" id="IPR017776">
    <property type="entry name" value="FeS_assembly_SufT_put"/>
</dbReference>
<dbReference type="InterPro" id="IPR052339">
    <property type="entry name" value="Fe-S_Maturation_MIP18"/>
</dbReference>
<dbReference type="AlphaFoldDB" id="L0DX12"/>
<dbReference type="Proteomes" id="UP000010809">
    <property type="component" value="Chromosome"/>
</dbReference>
<accession>L0DX12</accession>
<dbReference type="PATRIC" id="fig|1255043.3.peg.1862"/>
<evidence type="ECO:0000259" key="1">
    <source>
        <dbReference type="Pfam" id="PF01883"/>
    </source>
</evidence>
<organism evidence="2 3">
    <name type="scientific">Thioalkalivibrio nitratireducens (strain DSM 14787 / UNIQEM 213 / ALEN2)</name>
    <dbReference type="NCBI Taxonomy" id="1255043"/>
    <lineage>
        <taxon>Bacteria</taxon>
        <taxon>Pseudomonadati</taxon>
        <taxon>Pseudomonadota</taxon>
        <taxon>Gammaproteobacteria</taxon>
        <taxon>Chromatiales</taxon>
        <taxon>Ectothiorhodospiraceae</taxon>
        <taxon>Thioalkalivibrio</taxon>
    </lineage>
</organism>
<dbReference type="EMBL" id="CP003989">
    <property type="protein sequence ID" value="AGA33500.1"/>
    <property type="molecule type" value="Genomic_DNA"/>
</dbReference>
<dbReference type="HOGENOM" id="CLU_091588_1_0_6"/>
<sequence length="181" mass="19757">MHVQETIKLSRDCPAVAVPTGQRVLLGEGGEVGLVQALGGSYTVMAQGRLFRVDSKDADALGKEPTPPPQLPEDASDEKVEKLVWDQMRNCYDPEIPINIVDLGLIYRCDIERNADGGRKVSIDMTLTAPGCGMGNVLAADVWQRVMEVPTVDEAKVELVFDPPWDASRMSEAARLQTGMF</sequence>
<protein>
    <submittedName>
        <fullName evidence="2">PaaD-like protein (DUF59) involved in Fe-S cluster assembly</fullName>
    </submittedName>
</protein>
<dbReference type="KEGG" id="tni:TVNIR_1839"/>
<evidence type="ECO:0000313" key="2">
    <source>
        <dbReference type="EMBL" id="AGA33500.1"/>
    </source>
</evidence>
<dbReference type="OrthoDB" id="9805360at2"/>
<dbReference type="eggNOG" id="COG2151">
    <property type="taxonomic scope" value="Bacteria"/>
</dbReference>
<dbReference type="InterPro" id="IPR002744">
    <property type="entry name" value="MIP18-like"/>
</dbReference>
<dbReference type="STRING" id="1255043.TVNIR_1839"/>
<gene>
    <name evidence="2" type="ordered locus">TVNIR_1839</name>
</gene>
<feature type="domain" description="MIP18 family-like" evidence="1">
    <location>
        <begin position="84"/>
        <end position="157"/>
    </location>
</feature>
<dbReference type="Pfam" id="PF01883">
    <property type="entry name" value="FeS_assembly_P"/>
    <property type="match status" value="1"/>
</dbReference>
<dbReference type="PANTHER" id="PTHR42831">
    <property type="entry name" value="FE-S PROTEIN MATURATION AUXILIARY FACTOR YITW"/>
    <property type="match status" value="1"/>
</dbReference>
<keyword evidence="3" id="KW-1185">Reference proteome</keyword>
<reference evidence="2" key="1">
    <citation type="submission" date="2015-12" db="EMBL/GenBank/DDBJ databases">
        <authorList>
            <person name="Tikhonova T.V."/>
            <person name="Pavlov A.R."/>
            <person name="Beletsky A.V."/>
            <person name="Mardanov A.V."/>
            <person name="Sorokin D.Y."/>
            <person name="Ravin N.V."/>
            <person name="Popov V.O."/>
        </authorList>
    </citation>
    <scope>NUCLEOTIDE SEQUENCE</scope>
    <source>
        <strain evidence="2">DSM 14787</strain>
    </source>
</reference>
<dbReference type="NCBIfam" id="TIGR03406">
    <property type="entry name" value="FeS_long_SufT"/>
    <property type="match status" value="1"/>
</dbReference>
<dbReference type="RefSeq" id="WP_015258627.1">
    <property type="nucleotide sequence ID" value="NC_019902.2"/>
</dbReference>
<dbReference type="Gene3D" id="3.30.300.130">
    <property type="entry name" value="Fe-S cluster assembly (FSCA)"/>
    <property type="match status" value="1"/>
</dbReference>
<name>L0DX12_THIND</name>
<proteinExistence type="predicted"/>
<dbReference type="PANTHER" id="PTHR42831:SF1">
    <property type="entry name" value="FE-S PROTEIN MATURATION AUXILIARY FACTOR YITW"/>
    <property type="match status" value="1"/>
</dbReference>
<dbReference type="InterPro" id="IPR034904">
    <property type="entry name" value="FSCA_dom_sf"/>
</dbReference>